<keyword evidence="1" id="KW-1133">Transmembrane helix</keyword>
<keyword evidence="1" id="KW-0812">Transmembrane</keyword>
<reference evidence="2" key="1">
    <citation type="submission" date="2018-06" db="EMBL/GenBank/DDBJ databases">
        <authorList>
            <person name="Zhirakovskaya E."/>
        </authorList>
    </citation>
    <scope>NUCLEOTIDE SEQUENCE</scope>
</reference>
<dbReference type="AlphaFoldDB" id="A0A3B1DEL0"/>
<name>A0A3B1DEL0_9ZZZZ</name>
<sequence length="139" mass="15450">MRICNGLAACFRQLAIAWLEMWAALYVLLVLYLTLAIQGLVGLTSFLGERRVGARSLSVQLQEGSSGTLFIQSSIAREVCATPLRFNSAISGKHSFLSCLNLKMFSIAMFCALFRICLIYLRPLVSIIKQKSFCTLFTL</sequence>
<gene>
    <name evidence="2" type="ORF">MNBD_PLANCTO02-1435</name>
</gene>
<organism evidence="2">
    <name type="scientific">hydrothermal vent metagenome</name>
    <dbReference type="NCBI Taxonomy" id="652676"/>
    <lineage>
        <taxon>unclassified sequences</taxon>
        <taxon>metagenomes</taxon>
        <taxon>ecological metagenomes</taxon>
    </lineage>
</organism>
<dbReference type="EMBL" id="UOGL01000314">
    <property type="protein sequence ID" value="VAX39232.1"/>
    <property type="molecule type" value="Genomic_DNA"/>
</dbReference>
<accession>A0A3B1DEL0</accession>
<proteinExistence type="predicted"/>
<evidence type="ECO:0000256" key="1">
    <source>
        <dbReference type="SAM" id="Phobius"/>
    </source>
</evidence>
<keyword evidence="1" id="KW-0472">Membrane</keyword>
<evidence type="ECO:0000313" key="2">
    <source>
        <dbReference type="EMBL" id="VAX39232.1"/>
    </source>
</evidence>
<protein>
    <submittedName>
        <fullName evidence="2">Uncharacterized protein</fullName>
    </submittedName>
</protein>
<feature type="transmembrane region" description="Helical" evidence="1">
    <location>
        <begin position="104"/>
        <end position="121"/>
    </location>
</feature>
<feature type="transmembrane region" description="Helical" evidence="1">
    <location>
        <begin position="21"/>
        <end position="41"/>
    </location>
</feature>